<accession>K3ZNV3</accession>
<dbReference type="InParanoid" id="K3ZNV3"/>
<dbReference type="AlphaFoldDB" id="K3ZNV3"/>
<dbReference type="EnsemblPlants" id="KQK94184">
    <property type="protein sequence ID" value="KQK94184"/>
    <property type="gene ID" value="SETIT_028283mg"/>
</dbReference>
<reference evidence="1" key="2">
    <citation type="submission" date="2018-08" db="UniProtKB">
        <authorList>
            <consortium name="EnsemblPlants"/>
        </authorList>
    </citation>
    <scope>IDENTIFICATION</scope>
    <source>
        <strain evidence="1">Yugu1</strain>
    </source>
</reference>
<dbReference type="Proteomes" id="UP000004995">
    <property type="component" value="Unassembled WGS sequence"/>
</dbReference>
<name>K3ZNV3_SETIT</name>
<evidence type="ECO:0000313" key="1">
    <source>
        <dbReference type="EnsemblPlants" id="KQK94184"/>
    </source>
</evidence>
<dbReference type="Gramene" id="KQK94184">
    <property type="protein sequence ID" value="KQK94184"/>
    <property type="gene ID" value="SETIT_028283mg"/>
</dbReference>
<dbReference type="HOGENOM" id="CLU_2324721_0_0_1"/>
<reference evidence="2" key="1">
    <citation type="journal article" date="2012" name="Nat. Biotechnol.">
        <title>Reference genome sequence of the model plant Setaria.</title>
        <authorList>
            <person name="Bennetzen J.L."/>
            <person name="Schmutz J."/>
            <person name="Wang H."/>
            <person name="Percifield R."/>
            <person name="Hawkins J."/>
            <person name="Pontaroli A.C."/>
            <person name="Estep M."/>
            <person name="Feng L."/>
            <person name="Vaughn J.N."/>
            <person name="Grimwood J."/>
            <person name="Jenkins J."/>
            <person name="Barry K."/>
            <person name="Lindquist E."/>
            <person name="Hellsten U."/>
            <person name="Deshpande S."/>
            <person name="Wang X."/>
            <person name="Wu X."/>
            <person name="Mitros T."/>
            <person name="Triplett J."/>
            <person name="Yang X."/>
            <person name="Ye C.Y."/>
            <person name="Mauro-Herrera M."/>
            <person name="Wang L."/>
            <person name="Li P."/>
            <person name="Sharma M."/>
            <person name="Sharma R."/>
            <person name="Ronald P.C."/>
            <person name="Panaud O."/>
            <person name="Kellogg E.A."/>
            <person name="Brutnell T.P."/>
            <person name="Doust A.N."/>
            <person name="Tuskan G.A."/>
            <person name="Rokhsar D."/>
            <person name="Devos K.M."/>
        </authorList>
    </citation>
    <scope>NUCLEOTIDE SEQUENCE [LARGE SCALE GENOMIC DNA]</scope>
    <source>
        <strain evidence="2">cv. Yugu1</strain>
    </source>
</reference>
<organism evidence="1 2">
    <name type="scientific">Setaria italica</name>
    <name type="common">Foxtail millet</name>
    <name type="synonym">Panicum italicum</name>
    <dbReference type="NCBI Taxonomy" id="4555"/>
    <lineage>
        <taxon>Eukaryota</taxon>
        <taxon>Viridiplantae</taxon>
        <taxon>Streptophyta</taxon>
        <taxon>Embryophyta</taxon>
        <taxon>Tracheophyta</taxon>
        <taxon>Spermatophyta</taxon>
        <taxon>Magnoliopsida</taxon>
        <taxon>Liliopsida</taxon>
        <taxon>Poales</taxon>
        <taxon>Poaceae</taxon>
        <taxon>PACMAD clade</taxon>
        <taxon>Panicoideae</taxon>
        <taxon>Panicodae</taxon>
        <taxon>Paniceae</taxon>
        <taxon>Cenchrinae</taxon>
        <taxon>Setaria</taxon>
    </lineage>
</organism>
<sequence>MCYNRITYRLLKMPAFFWSLDAGGCCCPWFPEGPTKSPYSARMNANNGAQISSNSDEGDSTWIAESFDRIWKCDEVCIDVDCHLPGVLPVFCPSAATGC</sequence>
<keyword evidence="2" id="KW-1185">Reference proteome</keyword>
<dbReference type="EMBL" id="AGNK02004777">
    <property type="status" value="NOT_ANNOTATED_CDS"/>
    <property type="molecule type" value="Genomic_DNA"/>
</dbReference>
<evidence type="ECO:0000313" key="2">
    <source>
        <dbReference type="Proteomes" id="UP000004995"/>
    </source>
</evidence>
<protein>
    <submittedName>
        <fullName evidence="1">Uncharacterized protein</fullName>
    </submittedName>
</protein>
<proteinExistence type="predicted"/>